<accession>A0A814G1S6</accession>
<organism evidence="3 4">
    <name type="scientific">Adineta steineri</name>
    <dbReference type="NCBI Taxonomy" id="433720"/>
    <lineage>
        <taxon>Eukaryota</taxon>
        <taxon>Metazoa</taxon>
        <taxon>Spiralia</taxon>
        <taxon>Gnathifera</taxon>
        <taxon>Rotifera</taxon>
        <taxon>Eurotatoria</taxon>
        <taxon>Bdelloidea</taxon>
        <taxon>Adinetida</taxon>
        <taxon>Adinetidae</taxon>
        <taxon>Adineta</taxon>
    </lineage>
</organism>
<sequence length="73" mass="7581">MCLVVKGLIIACLISGIIGVATGLSYAMKSKHILVADNNKVFVVSPNIGVSSILAIIALGFNLCTAIATFFIK</sequence>
<feature type="transmembrane region" description="Helical" evidence="1">
    <location>
        <begin position="7"/>
        <end position="28"/>
    </location>
</feature>
<evidence type="ECO:0000313" key="4">
    <source>
        <dbReference type="Proteomes" id="UP000663832"/>
    </source>
</evidence>
<feature type="transmembrane region" description="Helical" evidence="1">
    <location>
        <begin position="48"/>
        <end position="72"/>
    </location>
</feature>
<keyword evidence="4" id="KW-1185">Reference proteome</keyword>
<comment type="caution">
    <text evidence="3">The sequence shown here is derived from an EMBL/GenBank/DDBJ whole genome shotgun (WGS) entry which is preliminary data.</text>
</comment>
<proteinExistence type="predicted"/>
<gene>
    <name evidence="2" type="ORF">BJG266_LOCUS15249</name>
    <name evidence="3" type="ORF">QVE165_LOCUS14499</name>
</gene>
<protein>
    <submittedName>
        <fullName evidence="3">Uncharacterized protein</fullName>
    </submittedName>
</protein>
<keyword evidence="1" id="KW-0812">Transmembrane</keyword>
<reference evidence="3" key="1">
    <citation type="submission" date="2021-02" db="EMBL/GenBank/DDBJ databases">
        <authorList>
            <person name="Nowell W R."/>
        </authorList>
    </citation>
    <scope>NUCLEOTIDE SEQUENCE</scope>
</reference>
<evidence type="ECO:0000313" key="2">
    <source>
        <dbReference type="EMBL" id="CAF0988289.1"/>
    </source>
</evidence>
<keyword evidence="1" id="KW-1133">Transmembrane helix</keyword>
<dbReference type="EMBL" id="CAJNOM010000077">
    <property type="protein sequence ID" value="CAF0992959.1"/>
    <property type="molecule type" value="Genomic_DNA"/>
</dbReference>
<dbReference type="Proteomes" id="UP000663832">
    <property type="component" value="Unassembled WGS sequence"/>
</dbReference>
<keyword evidence="1" id="KW-0472">Membrane</keyword>
<dbReference type="OrthoDB" id="10566874at2759"/>
<evidence type="ECO:0000313" key="3">
    <source>
        <dbReference type="EMBL" id="CAF0992959.1"/>
    </source>
</evidence>
<dbReference type="EMBL" id="CAJNOI010000067">
    <property type="protein sequence ID" value="CAF0988289.1"/>
    <property type="molecule type" value="Genomic_DNA"/>
</dbReference>
<evidence type="ECO:0000256" key="1">
    <source>
        <dbReference type="SAM" id="Phobius"/>
    </source>
</evidence>
<dbReference type="Proteomes" id="UP000663877">
    <property type="component" value="Unassembled WGS sequence"/>
</dbReference>
<dbReference type="AlphaFoldDB" id="A0A814G1S6"/>
<name>A0A814G1S6_9BILA</name>